<name>A0ABQ0J9D7_9VIBR</name>
<dbReference type="Proteomes" id="UP000029223">
    <property type="component" value="Unassembled WGS sequence"/>
</dbReference>
<reference evidence="3" key="1">
    <citation type="submission" date="2014-09" db="EMBL/GenBank/DDBJ databases">
        <title>Vibrio variabilis JCM 19239. (C206) whole genome shotgun sequence.</title>
        <authorList>
            <person name="Sawabe T."/>
            <person name="Meirelles P."/>
            <person name="Nakanishi M."/>
            <person name="Sayaka M."/>
            <person name="Hattori M."/>
            <person name="Ohkuma M."/>
        </authorList>
    </citation>
    <scope>NUCLEOTIDE SEQUENCE [LARGE SCALE GENOMIC DNA]</scope>
    <source>
        <strain evidence="3">JCM 19239</strain>
    </source>
</reference>
<feature type="region of interest" description="Disordered" evidence="1">
    <location>
        <begin position="1"/>
        <end position="27"/>
    </location>
</feature>
<keyword evidence="3" id="KW-1185">Reference proteome</keyword>
<evidence type="ECO:0000313" key="2">
    <source>
        <dbReference type="EMBL" id="GAL25327.1"/>
    </source>
</evidence>
<reference evidence="3" key="2">
    <citation type="submission" date="2014-09" db="EMBL/GenBank/DDBJ databases">
        <authorList>
            <consortium name="NBRP consortium"/>
            <person name="Sawabe T."/>
            <person name="Meirelles P."/>
            <person name="Nakanishi M."/>
            <person name="Sayaka M."/>
            <person name="Hattori M."/>
            <person name="Ohkuma M."/>
        </authorList>
    </citation>
    <scope>NUCLEOTIDE SEQUENCE [LARGE SCALE GENOMIC DNA]</scope>
    <source>
        <strain evidence="3">JCM 19239</strain>
    </source>
</reference>
<organism evidence="2 3">
    <name type="scientific">Vibrio variabilis</name>
    <dbReference type="NCBI Taxonomy" id="990271"/>
    <lineage>
        <taxon>Bacteria</taxon>
        <taxon>Pseudomonadati</taxon>
        <taxon>Pseudomonadota</taxon>
        <taxon>Gammaproteobacteria</taxon>
        <taxon>Vibrionales</taxon>
        <taxon>Vibrionaceae</taxon>
        <taxon>Vibrio</taxon>
    </lineage>
</organism>
<evidence type="ECO:0000313" key="3">
    <source>
        <dbReference type="Proteomes" id="UP000029223"/>
    </source>
</evidence>
<feature type="compositionally biased region" description="Polar residues" evidence="1">
    <location>
        <begin position="1"/>
        <end position="18"/>
    </location>
</feature>
<comment type="caution">
    <text evidence="2">The sequence shown here is derived from an EMBL/GenBank/DDBJ whole genome shotgun (WGS) entry which is preliminary data.</text>
</comment>
<gene>
    <name evidence="2" type="ORF">JCM19239_6247</name>
</gene>
<proteinExistence type="predicted"/>
<accession>A0ABQ0J9D7</accession>
<evidence type="ECO:0000256" key="1">
    <source>
        <dbReference type="SAM" id="MobiDB-lite"/>
    </source>
</evidence>
<dbReference type="EMBL" id="BBMS01000009">
    <property type="protein sequence ID" value="GAL25327.1"/>
    <property type="molecule type" value="Genomic_DNA"/>
</dbReference>
<sequence>MPGLSSSTGSSARLQPSKSQKRLWSKGKHLRWEIRSQLDEKVV</sequence>
<protein>
    <submittedName>
        <fullName evidence="2">Uncharacterized protein</fullName>
    </submittedName>
</protein>